<keyword evidence="2" id="KW-1185">Reference proteome</keyword>
<organism evidence="1 2">
    <name type="scientific">Vreelandella aquamarina</name>
    <dbReference type="NCBI Taxonomy" id="77097"/>
    <lineage>
        <taxon>Bacteria</taxon>
        <taxon>Pseudomonadati</taxon>
        <taxon>Pseudomonadota</taxon>
        <taxon>Gammaproteobacteria</taxon>
        <taxon>Oceanospirillales</taxon>
        <taxon>Halomonadaceae</taxon>
        <taxon>Vreelandella</taxon>
    </lineage>
</organism>
<evidence type="ECO:0000313" key="1">
    <source>
        <dbReference type="EMBL" id="MBZ5486750.1"/>
    </source>
</evidence>
<comment type="caution">
    <text evidence="1">The sequence shown here is derived from an EMBL/GenBank/DDBJ whole genome shotgun (WGS) entry which is preliminary data.</text>
</comment>
<evidence type="ECO:0000313" key="2">
    <source>
        <dbReference type="Proteomes" id="UP001319846"/>
    </source>
</evidence>
<reference evidence="1" key="1">
    <citation type="submission" date="2020-06" db="EMBL/GenBank/DDBJ databases">
        <title>Whole Genome Sequence of Halomonas aquamarina MB598.</title>
        <authorList>
            <person name="Pervaiz M."/>
            <person name="Fariq A."/>
            <person name="Yasmin A."/>
            <person name="Welch M."/>
        </authorList>
    </citation>
    <scope>NUCLEOTIDE SEQUENCE</scope>
    <source>
        <strain evidence="1">MB598</strain>
    </source>
</reference>
<dbReference type="EMBL" id="JABYQT010000002">
    <property type="protein sequence ID" value="MBZ5486750.1"/>
    <property type="molecule type" value="Genomic_DNA"/>
</dbReference>
<gene>
    <name evidence="1" type="ORF">HW452_04335</name>
</gene>
<accession>A0ACC5VS84</accession>
<dbReference type="Proteomes" id="UP001319846">
    <property type="component" value="Unassembled WGS sequence"/>
</dbReference>
<name>A0ACC5VS84_9GAMM</name>
<sequence length="159" mass="17042">MSRLPPVDSFSTLPGCDTLKRSGRVVGYTARGLLVDVSIREACQQCAKGQGCGMGVLARRSHQQIEVMVSCAVDQLAVRYPVGDRVALSLERADITLLAFLIYALPLLLALLISGGVAALDQVVWAAPVSFFVSLVAGLIGLRCLLSGRTERFRPRLVS</sequence>
<protein>
    <submittedName>
        <fullName evidence="1">SoxR reducing system RseC family protein</fullName>
    </submittedName>
</protein>
<proteinExistence type="predicted"/>